<dbReference type="InterPro" id="IPR013169">
    <property type="entry name" value="mRNA_splic_Cwf18-like"/>
</dbReference>
<dbReference type="Proteomes" id="UP001140172">
    <property type="component" value="Unassembled WGS sequence"/>
</dbReference>
<dbReference type="PANTHER" id="PTHR31551">
    <property type="entry name" value="PRE-MRNA-SPLICING FACTOR CWF18"/>
    <property type="match status" value="1"/>
</dbReference>
<name>A0A9W8HHY4_9FUNG</name>
<organism evidence="2 3">
    <name type="scientific">Coemansia interrupta</name>
    <dbReference type="NCBI Taxonomy" id="1126814"/>
    <lineage>
        <taxon>Eukaryota</taxon>
        <taxon>Fungi</taxon>
        <taxon>Fungi incertae sedis</taxon>
        <taxon>Zoopagomycota</taxon>
        <taxon>Kickxellomycotina</taxon>
        <taxon>Kickxellomycetes</taxon>
        <taxon>Kickxellales</taxon>
        <taxon>Kickxellaceae</taxon>
        <taxon>Coemansia</taxon>
    </lineage>
</organism>
<dbReference type="GO" id="GO:0071014">
    <property type="term" value="C:post-mRNA release spliceosomal complex"/>
    <property type="evidence" value="ECO:0007669"/>
    <property type="project" value="TreeGrafter"/>
</dbReference>
<comment type="caution">
    <text evidence="2">The sequence shown here is derived from an EMBL/GenBank/DDBJ whole genome shotgun (WGS) entry which is preliminary data.</text>
</comment>
<feature type="region of interest" description="Disordered" evidence="1">
    <location>
        <begin position="30"/>
        <end position="72"/>
    </location>
</feature>
<feature type="compositionally biased region" description="Basic and acidic residues" evidence="1">
    <location>
        <begin position="36"/>
        <end position="53"/>
    </location>
</feature>
<keyword evidence="3" id="KW-1185">Reference proteome</keyword>
<evidence type="ECO:0000313" key="2">
    <source>
        <dbReference type="EMBL" id="KAJ2786523.1"/>
    </source>
</evidence>
<dbReference type="EMBL" id="JANBUM010000057">
    <property type="protein sequence ID" value="KAJ2786523.1"/>
    <property type="molecule type" value="Genomic_DNA"/>
</dbReference>
<protein>
    <submittedName>
        <fullName evidence="2">Uncharacterized protein</fullName>
    </submittedName>
</protein>
<accession>A0A9W8HHY4</accession>
<sequence length="141" mass="16369">MDMRAIAKDVGLPPYRCGPLVEELRSMLPRLGTTQTHKDRMEEESRKRKERLAQMRRGRNSGDTVEESVSGVVEETVARHRREAEQQQQEVDIAAIAPKRADWDLKRDLQRRLDALQPQNEAAVRELIRRRLQEGDTRTEA</sequence>
<proteinExistence type="predicted"/>
<evidence type="ECO:0000256" key="1">
    <source>
        <dbReference type="SAM" id="MobiDB-lite"/>
    </source>
</evidence>
<dbReference type="GO" id="GO:0005684">
    <property type="term" value="C:U2-type spliceosomal complex"/>
    <property type="evidence" value="ECO:0007669"/>
    <property type="project" value="TreeGrafter"/>
</dbReference>
<dbReference type="Pfam" id="PF08315">
    <property type="entry name" value="cwf18"/>
    <property type="match status" value="1"/>
</dbReference>
<dbReference type="AlphaFoldDB" id="A0A9W8HHY4"/>
<dbReference type="PANTHER" id="PTHR31551:SF1">
    <property type="entry name" value="COILED-COIL DOMAIN-CONTAINING PROTEIN 12"/>
    <property type="match status" value="1"/>
</dbReference>
<reference evidence="2" key="1">
    <citation type="submission" date="2022-07" db="EMBL/GenBank/DDBJ databases">
        <title>Phylogenomic reconstructions and comparative analyses of Kickxellomycotina fungi.</title>
        <authorList>
            <person name="Reynolds N.K."/>
            <person name="Stajich J.E."/>
            <person name="Barry K."/>
            <person name="Grigoriev I.V."/>
            <person name="Crous P."/>
            <person name="Smith M.E."/>
        </authorList>
    </citation>
    <scope>NUCLEOTIDE SEQUENCE</scope>
    <source>
        <strain evidence="2">BCRC 34489</strain>
    </source>
</reference>
<dbReference type="OrthoDB" id="10261348at2759"/>
<gene>
    <name evidence="2" type="ORF">GGI15_001455</name>
</gene>
<evidence type="ECO:0000313" key="3">
    <source>
        <dbReference type="Proteomes" id="UP001140172"/>
    </source>
</evidence>